<dbReference type="Pfam" id="PF00226">
    <property type="entry name" value="DnaJ"/>
    <property type="match status" value="1"/>
</dbReference>
<dbReference type="Pfam" id="PF14308">
    <property type="entry name" value="DnaJ-X"/>
    <property type="match status" value="1"/>
</dbReference>
<dbReference type="PANTHER" id="PTHR44094:SF8">
    <property type="entry name" value="DNAJ HEAT SHOCK N-TERMINAL DOMAIN-CONTAINING PROTEIN-RELATED"/>
    <property type="match status" value="1"/>
</dbReference>
<dbReference type="CDD" id="cd06257">
    <property type="entry name" value="DnaJ"/>
    <property type="match status" value="1"/>
</dbReference>
<dbReference type="PROSITE" id="PS50076">
    <property type="entry name" value="DNAJ_2"/>
    <property type="match status" value="1"/>
</dbReference>
<accession>A0A8J9X8J7</accession>
<dbReference type="Gene3D" id="1.10.287.110">
    <property type="entry name" value="DnaJ domain"/>
    <property type="match status" value="1"/>
</dbReference>
<dbReference type="InterPro" id="IPR052423">
    <property type="entry name" value="EMIR"/>
</dbReference>
<dbReference type="SMART" id="SM00271">
    <property type="entry name" value="DnaJ"/>
    <property type="match status" value="1"/>
</dbReference>
<dbReference type="InterPro" id="IPR036869">
    <property type="entry name" value="J_dom_sf"/>
</dbReference>
<dbReference type="InterPro" id="IPR026894">
    <property type="entry name" value="DnaJ_X"/>
</dbReference>
<dbReference type="InterPro" id="IPR001623">
    <property type="entry name" value="DnaJ_domain"/>
</dbReference>
<dbReference type="EMBL" id="OU594948">
    <property type="protein sequence ID" value="CAG9292766.1"/>
    <property type="molecule type" value="Genomic_DNA"/>
</dbReference>
<dbReference type="PRINTS" id="PR00625">
    <property type="entry name" value="JDOMAIN"/>
</dbReference>
<organism evidence="2">
    <name type="scientific">Phaeodactylum tricornutum</name>
    <name type="common">Diatom</name>
    <dbReference type="NCBI Taxonomy" id="2850"/>
    <lineage>
        <taxon>Eukaryota</taxon>
        <taxon>Sar</taxon>
        <taxon>Stramenopiles</taxon>
        <taxon>Ochrophyta</taxon>
        <taxon>Bacillariophyta</taxon>
        <taxon>Bacillariophyceae</taxon>
        <taxon>Bacillariophycidae</taxon>
        <taxon>Naviculales</taxon>
        <taxon>Phaeodactylaceae</taxon>
        <taxon>Phaeodactylum</taxon>
    </lineage>
</organism>
<protein>
    <recommendedName>
        <fullName evidence="1">J domain-containing protein</fullName>
    </recommendedName>
</protein>
<name>A0A8J9X8J7_PHATR</name>
<dbReference type="AlphaFoldDB" id="A0A8J9X8J7"/>
<reference evidence="2" key="1">
    <citation type="submission" date="2022-02" db="EMBL/GenBank/DDBJ databases">
        <authorList>
            <person name="Giguere J D."/>
        </authorList>
    </citation>
    <scope>NUCLEOTIDE SEQUENCE</scope>
    <source>
        <strain evidence="2">CCAP 1055/1</strain>
    </source>
</reference>
<proteinExistence type="predicted"/>
<dbReference type="SUPFAM" id="SSF46565">
    <property type="entry name" value="Chaperone J-domain"/>
    <property type="match status" value="1"/>
</dbReference>
<dbReference type="PANTHER" id="PTHR44094">
    <property type="entry name" value="DNAJ HEAT SHOCK N-TERMINAL DOMAIN-CONTAINING PROTEIN"/>
    <property type="match status" value="1"/>
</dbReference>
<evidence type="ECO:0000313" key="2">
    <source>
        <dbReference type="EMBL" id="CAG9292766.1"/>
    </source>
</evidence>
<sequence length="502" mass="55365">MAVLVPNHSQYTPVCCCLFHGIRESMKSRSLLLPYSIALGLLSIGRSWWDALGILGGLSAVRAAPRPFSSSRSFVKLPEASSTLLQMHSLYVKQPPHDRTLYNTLQVCPNATAHEITRAYRRLSRTLHPDKQTGSTVHTSNVDRLENVRHAYEVLKDDATRLPYHRYGLLDASHAVLLLTGHGGVGNGRHGHDPALDDLLRLVGYARETPAFPANSIGGTTDAEIRRQHHQARVYYLASHILERIRPFVENAVDATTLTTVWTEECDAVKSLPLGSQILRCVGRAYCYTARKTLRKGPRTTNVSGGASLRSLPSPVLPDAVRDGYRSAKHLFTAAVASGRVVVTEHLSKSAKSSTTTTQAGGRASQNFLTCHFDDDLDVGTLPGETTDTAPTDEEIKQNEKDKARAALLESLQVEALWKISKLDLDRTIREACELILQGDYFFFPSHQSVSPSDWQRQDHGWVGSTGRVIGTDEGRFRAAQALELLGKIMVQRSKEGTSWKA</sequence>
<evidence type="ECO:0000259" key="1">
    <source>
        <dbReference type="PROSITE" id="PS50076"/>
    </source>
</evidence>
<dbReference type="Proteomes" id="UP000836788">
    <property type="component" value="Chromosome 7"/>
</dbReference>
<feature type="domain" description="J" evidence="1">
    <location>
        <begin position="100"/>
        <end position="168"/>
    </location>
</feature>
<gene>
    <name evidence="2" type="ORF">PTTT1_LOCUS49476</name>
</gene>